<comment type="pathway">
    <text evidence="1">Secondary metabolite biosynthesis; hopanoid biosynthesis.</text>
</comment>
<dbReference type="UniPathway" id="UPA00337"/>
<dbReference type="InterPro" id="IPR008930">
    <property type="entry name" value="Terpenoid_cyclase/PrenylTrfase"/>
</dbReference>
<dbReference type="Gene3D" id="1.50.10.20">
    <property type="match status" value="2"/>
</dbReference>
<dbReference type="KEGG" id="sus:Acid_1186"/>
<dbReference type="PROSITE" id="PS01074">
    <property type="entry name" value="TERPENE_SYNTHASES"/>
    <property type="match status" value="1"/>
</dbReference>
<reference evidence="7" key="1">
    <citation type="submission" date="2006-10" db="EMBL/GenBank/DDBJ databases">
        <title>Complete sequence of Solibacter usitatus Ellin6076.</title>
        <authorList>
            <consortium name="US DOE Joint Genome Institute"/>
            <person name="Copeland A."/>
            <person name="Lucas S."/>
            <person name="Lapidus A."/>
            <person name="Barry K."/>
            <person name="Detter J.C."/>
            <person name="Glavina del Rio T."/>
            <person name="Hammon N."/>
            <person name="Israni S."/>
            <person name="Dalin E."/>
            <person name="Tice H."/>
            <person name="Pitluck S."/>
            <person name="Thompson L.S."/>
            <person name="Brettin T."/>
            <person name="Bruce D."/>
            <person name="Han C."/>
            <person name="Tapia R."/>
            <person name="Gilna P."/>
            <person name="Schmutz J."/>
            <person name="Larimer F."/>
            <person name="Land M."/>
            <person name="Hauser L."/>
            <person name="Kyrpides N."/>
            <person name="Mikhailova N."/>
            <person name="Janssen P.H."/>
            <person name="Kuske C.R."/>
            <person name="Richardson P."/>
        </authorList>
    </citation>
    <scope>NUCLEOTIDE SEQUENCE</scope>
    <source>
        <strain evidence="7">Ellin6076</strain>
    </source>
</reference>
<dbReference type="InterPro" id="IPR002365">
    <property type="entry name" value="Terpene_synthase_CS"/>
</dbReference>
<dbReference type="InterPro" id="IPR006400">
    <property type="entry name" value="Hopene-cyclase"/>
</dbReference>
<dbReference type="PANTHER" id="PTHR11764">
    <property type="entry name" value="TERPENE CYCLASE/MUTASE FAMILY MEMBER"/>
    <property type="match status" value="1"/>
</dbReference>
<dbReference type="InterPro" id="IPR018333">
    <property type="entry name" value="Squalene_cyclase"/>
</dbReference>
<feature type="domain" description="Squalene cyclase C-terminal" evidence="5">
    <location>
        <begin position="328"/>
        <end position="640"/>
    </location>
</feature>
<dbReference type="STRING" id="234267.Acid_1186"/>
<dbReference type="NCBIfam" id="TIGR01507">
    <property type="entry name" value="hopene_cyclase"/>
    <property type="match status" value="1"/>
</dbReference>
<dbReference type="PANTHER" id="PTHR11764:SF20">
    <property type="entry name" value="LANOSTEROL SYNTHASE"/>
    <property type="match status" value="1"/>
</dbReference>
<evidence type="ECO:0000256" key="1">
    <source>
        <dbReference type="ARBA" id="ARBA00004999"/>
    </source>
</evidence>
<dbReference type="GO" id="GO:0005811">
    <property type="term" value="C:lipid droplet"/>
    <property type="evidence" value="ECO:0007669"/>
    <property type="project" value="InterPro"/>
</dbReference>
<dbReference type="GO" id="GO:0016104">
    <property type="term" value="P:triterpenoid biosynthetic process"/>
    <property type="evidence" value="ECO:0007669"/>
    <property type="project" value="InterPro"/>
</dbReference>
<dbReference type="SFLD" id="SFLDG01016">
    <property type="entry name" value="Prenyltransferase_Like_2"/>
    <property type="match status" value="1"/>
</dbReference>
<dbReference type="EMBL" id="CP000473">
    <property type="protein sequence ID" value="ABJ82180.1"/>
    <property type="molecule type" value="Genomic_DNA"/>
</dbReference>
<dbReference type="InParanoid" id="Q029U6"/>
<evidence type="ECO:0000256" key="2">
    <source>
        <dbReference type="ARBA" id="ARBA00009755"/>
    </source>
</evidence>
<dbReference type="AlphaFoldDB" id="Q029U6"/>
<dbReference type="SUPFAM" id="SSF48239">
    <property type="entry name" value="Terpenoid cyclases/Protein prenyltransferases"/>
    <property type="match status" value="2"/>
</dbReference>
<organism evidence="7">
    <name type="scientific">Solibacter usitatus (strain Ellin6076)</name>
    <dbReference type="NCBI Taxonomy" id="234267"/>
    <lineage>
        <taxon>Bacteria</taxon>
        <taxon>Pseudomonadati</taxon>
        <taxon>Acidobacteriota</taxon>
        <taxon>Terriglobia</taxon>
        <taxon>Bryobacterales</taxon>
        <taxon>Solibacteraceae</taxon>
        <taxon>Candidatus Solibacter</taxon>
    </lineage>
</organism>
<gene>
    <name evidence="7" type="ordered locus">Acid_1186</name>
</gene>
<dbReference type="Pfam" id="PF13249">
    <property type="entry name" value="SQHop_cyclase_N"/>
    <property type="match status" value="1"/>
</dbReference>
<dbReference type="eggNOG" id="COG1657">
    <property type="taxonomic scope" value="Bacteria"/>
</dbReference>
<dbReference type="Pfam" id="PF13243">
    <property type="entry name" value="SQHop_cyclase_C"/>
    <property type="match status" value="1"/>
</dbReference>
<evidence type="ECO:0000259" key="5">
    <source>
        <dbReference type="Pfam" id="PF13243"/>
    </source>
</evidence>
<dbReference type="OrthoDB" id="9758578at2"/>
<evidence type="ECO:0000256" key="4">
    <source>
        <dbReference type="ARBA" id="ARBA00023235"/>
    </source>
</evidence>
<feature type="domain" description="Squalene cyclase N-terminal" evidence="6">
    <location>
        <begin position="31"/>
        <end position="319"/>
    </location>
</feature>
<name>Q029U6_SOLUE</name>
<evidence type="ECO:0000313" key="7">
    <source>
        <dbReference type="EMBL" id="ABJ82180.1"/>
    </source>
</evidence>
<dbReference type="NCBIfam" id="TIGR01787">
    <property type="entry name" value="squalene_cyclas"/>
    <property type="match status" value="1"/>
</dbReference>
<protein>
    <submittedName>
        <fullName evidence="7">Squalene-hopene cyclase</fullName>
    </submittedName>
</protein>
<keyword evidence="4" id="KW-0413">Isomerase</keyword>
<evidence type="ECO:0000256" key="3">
    <source>
        <dbReference type="ARBA" id="ARBA00022737"/>
    </source>
</evidence>
<keyword evidence="3" id="KW-0677">Repeat</keyword>
<proteinExistence type="inferred from homology"/>
<dbReference type="InterPro" id="IPR032697">
    <property type="entry name" value="SQ_cyclase_N"/>
</dbReference>
<evidence type="ECO:0000259" key="6">
    <source>
        <dbReference type="Pfam" id="PF13249"/>
    </source>
</evidence>
<accession>Q029U6</accession>
<sequence>MSYEWTEPVRPGRRHAVSPVQNFCQSLAPAIQRACDALFSQQAADGFWCGELTADTTLESDYILLQLWLNQPDDHGWNPPTRPRIDRAGRSILERQLPDGGFNIYAGGPSEVSATIKAYCALKLAGLDPHSPPLRRARERILALGGLQAANSYVKINLSLFGLYPRKHVPSVPPEIVMLPGNVLYEMSSWTRSILVPLSIVQARGSNRRAPNGFNLDELLLPGVKLALPKRKGLAVLFHHLDRMFKVWEKRGSERIRGAAIREAERWLIARTHYTEGLGAIYPAMMYFIMALDALGYAEDHPDRSEAIRHFESLLIETDDRFLFQPCVSPVWDTAICAFALGEAGNTDDPRMTLAADWLISKEVRRKGDWSIKRPDTEPSGWAFEFANEFYPDIDDTAMVLLALMHANGSNPEAQAAAERRAVNWLLAMQSSDGGWAAFDVDNNWAMLNQVPFADHNAMLDPTCPDITGRVLECLCRRGMAGHDAARRGVAYLLQAQEKDGSWYGRWGVNYIYGSFLAMRGLTTSGAPGSQDAVDRAARWLRAIQNPDGGWGESCASYARDGYVAAPSSASQTAWALLGLCAAGDRDSAQFRRGVEYLLTLQAPDGKWPEGATTGTGFPNVFYLTYAMYRDYFPLLALSQV</sequence>
<comment type="similarity">
    <text evidence="2">Belongs to the terpene cyclase/mutase family.</text>
</comment>
<dbReference type="GO" id="GO:0016866">
    <property type="term" value="F:intramolecular transferase activity"/>
    <property type="evidence" value="ECO:0007669"/>
    <property type="project" value="InterPro"/>
</dbReference>
<dbReference type="HOGENOM" id="CLU_019345_0_0_0"/>
<dbReference type="InterPro" id="IPR032696">
    <property type="entry name" value="SQ_cyclase_C"/>
</dbReference>